<protein>
    <recommendedName>
        <fullName evidence="3">Virion structural protein</fullName>
    </recommendedName>
</protein>
<name>A0ABM7ALU7_YERPU</name>
<reference evidence="1" key="1">
    <citation type="submission" date="2018-11" db="EMBL/GenBank/DDBJ databases">
        <title>FDA dAtabase for Regulatory Grade micrObial Sequences (FDA-ARGOS): Supporting development and validation of Infectious Disease Dx tests.</title>
        <authorList>
            <person name="Bliska J."/>
            <person name="Cleland M.-M."/>
            <person name="Tallon L."/>
            <person name="Sadzewicz L."/>
            <person name="Zhao X."/>
            <person name="Vavikolanu K."/>
            <person name="Mehta A."/>
            <person name="Aluvathingal J."/>
            <person name="Nadendla S."/>
            <person name="Yan Y."/>
            <person name="Sichtig H."/>
        </authorList>
    </citation>
    <scope>NUCLEOTIDE SEQUENCE [LARGE SCALE GENOMIC DNA]</scope>
    <source>
        <strain evidence="1">FDAARGOS_581</strain>
    </source>
</reference>
<evidence type="ECO:0000313" key="2">
    <source>
        <dbReference type="Proteomes" id="UP000268669"/>
    </source>
</evidence>
<organism evidence="1 2">
    <name type="scientific">Yersinia pseudotuberculosis</name>
    <dbReference type="NCBI Taxonomy" id="633"/>
    <lineage>
        <taxon>Bacteria</taxon>
        <taxon>Pseudomonadati</taxon>
        <taxon>Pseudomonadota</taxon>
        <taxon>Gammaproteobacteria</taxon>
        <taxon>Enterobacterales</taxon>
        <taxon>Yersiniaceae</taxon>
        <taxon>Yersinia</taxon>
    </lineage>
</organism>
<dbReference type="EMBL" id="CP033713">
    <property type="protein sequence ID" value="AYW93606.1"/>
    <property type="molecule type" value="Genomic_DNA"/>
</dbReference>
<proteinExistence type="predicted"/>
<sequence>MSSYGLEVFRRDGTSIILDNQTSVTKILTMGSRESGVGSWNTGVTIPEGFDYFIWMSSYAWLEYVVAVNGGKSQWTPARHAYNQPSLDANRVLKVNSVNYNTIIPGSYFGVYTWPTGVDQGNYGIQFFGANNIAGITDASQFTCLLFKGEVDIYNGWLPSNINAEFTPDKVICFFYTEDESKTICAKSARYYNSPSAVRDYSVYSVGGGESSTPIRAKVCIFGNGQLQKENYGLEIYSAVDKSLVYNSGYDILARPKLIRLAGMALGEKKSVEGIPRPMYAICNIGGLFTNNWQVNVWINSNGTQIGPAWGRAIYEPASFGPYTYFTADIQIMVLDATDYFHF</sequence>
<dbReference type="RefSeq" id="WP_011192283.1">
    <property type="nucleotide sequence ID" value="NZ_AP024605.1"/>
</dbReference>
<accession>A0ABM7ALU7</accession>
<keyword evidence="2" id="KW-1185">Reference proteome</keyword>
<gene>
    <name evidence="1" type="ORF">EGX47_21300</name>
</gene>
<evidence type="ECO:0000313" key="1">
    <source>
        <dbReference type="EMBL" id="AYW93606.1"/>
    </source>
</evidence>
<dbReference type="Proteomes" id="UP000268669">
    <property type="component" value="Chromosome"/>
</dbReference>
<evidence type="ECO:0008006" key="3">
    <source>
        <dbReference type="Google" id="ProtNLM"/>
    </source>
</evidence>